<dbReference type="EMBL" id="MN739881">
    <property type="protein sequence ID" value="QHT75676.1"/>
    <property type="molecule type" value="Genomic_DNA"/>
</dbReference>
<name>A0A6C0H638_9ZZZZ</name>
<evidence type="ECO:0000313" key="1">
    <source>
        <dbReference type="EMBL" id="QHT75676.1"/>
    </source>
</evidence>
<reference evidence="1" key="1">
    <citation type="journal article" date="2020" name="Nature">
        <title>Giant virus diversity and host interactions through global metagenomics.</title>
        <authorList>
            <person name="Schulz F."/>
            <person name="Roux S."/>
            <person name="Paez-Espino D."/>
            <person name="Jungbluth S."/>
            <person name="Walsh D.A."/>
            <person name="Denef V.J."/>
            <person name="McMahon K.D."/>
            <person name="Konstantinidis K.T."/>
            <person name="Eloe-Fadrosh E.A."/>
            <person name="Kyrpides N.C."/>
            <person name="Woyke T."/>
        </authorList>
    </citation>
    <scope>NUCLEOTIDE SEQUENCE</scope>
    <source>
        <strain evidence="1">GVMAG-M-3300023179-71</strain>
    </source>
</reference>
<accession>A0A6C0H638</accession>
<protein>
    <submittedName>
        <fullName evidence="1">Uncharacterized protein</fullName>
    </submittedName>
</protein>
<organism evidence="1">
    <name type="scientific">viral metagenome</name>
    <dbReference type="NCBI Taxonomy" id="1070528"/>
    <lineage>
        <taxon>unclassified sequences</taxon>
        <taxon>metagenomes</taxon>
        <taxon>organismal metagenomes</taxon>
    </lineage>
</organism>
<dbReference type="AlphaFoldDB" id="A0A6C0H638"/>
<proteinExistence type="predicted"/>
<sequence>MAFILLFLKKNKYYIYYLINIIMEYSILLKPNETIYLGNIFNKNTILITKLAIIDNSDVSIILPNSISFPSDNKKNNIYLLLENSFIKSKELYLTNNSQSIQHNILISYKIIK</sequence>